<dbReference type="PANTHER" id="PTHR12697">
    <property type="entry name" value="PBS LYASE HEAT-LIKE PROTEIN"/>
    <property type="match status" value="1"/>
</dbReference>
<dbReference type="PANTHER" id="PTHR12697:SF5">
    <property type="entry name" value="DEOXYHYPUSINE HYDROXYLASE"/>
    <property type="match status" value="1"/>
</dbReference>
<evidence type="ECO:0000313" key="2">
    <source>
        <dbReference type="EMBL" id="CAE7444589.1"/>
    </source>
</evidence>
<evidence type="ECO:0000313" key="3">
    <source>
        <dbReference type="Proteomes" id="UP000604046"/>
    </source>
</evidence>
<dbReference type="EMBL" id="CAJNDS010002349">
    <property type="protein sequence ID" value="CAE7444589.1"/>
    <property type="molecule type" value="Genomic_DNA"/>
</dbReference>
<protein>
    <submittedName>
        <fullName evidence="2">Uncharacterized protein</fullName>
    </submittedName>
</protein>
<organism evidence="2 3">
    <name type="scientific">Symbiodinium natans</name>
    <dbReference type="NCBI Taxonomy" id="878477"/>
    <lineage>
        <taxon>Eukaryota</taxon>
        <taxon>Sar</taxon>
        <taxon>Alveolata</taxon>
        <taxon>Dinophyceae</taxon>
        <taxon>Suessiales</taxon>
        <taxon>Symbiodiniaceae</taxon>
        <taxon>Symbiodinium</taxon>
    </lineage>
</organism>
<evidence type="ECO:0000256" key="1">
    <source>
        <dbReference type="SAM" id="MobiDB-lite"/>
    </source>
</evidence>
<gene>
    <name evidence="2" type="ORF">SNAT2548_LOCUS24196</name>
</gene>
<dbReference type="SMART" id="SM00567">
    <property type="entry name" value="EZ_HEAT"/>
    <property type="match status" value="5"/>
</dbReference>
<dbReference type="Proteomes" id="UP000604046">
    <property type="component" value="Unassembled WGS sequence"/>
</dbReference>
<name>A0A812RJ43_9DINO</name>
<dbReference type="InterPro" id="IPR016024">
    <property type="entry name" value="ARM-type_fold"/>
</dbReference>
<comment type="caution">
    <text evidence="2">The sequence shown here is derived from an EMBL/GenBank/DDBJ whole genome shotgun (WGS) entry which is preliminary data.</text>
</comment>
<feature type="region of interest" description="Disordered" evidence="1">
    <location>
        <begin position="169"/>
        <end position="190"/>
    </location>
</feature>
<dbReference type="AlphaFoldDB" id="A0A812RJ43"/>
<proteinExistence type="predicted"/>
<dbReference type="OrthoDB" id="434814at2759"/>
<dbReference type="Gene3D" id="1.25.10.10">
    <property type="entry name" value="Leucine-rich Repeat Variant"/>
    <property type="match status" value="2"/>
</dbReference>
<dbReference type="GO" id="GO:0016491">
    <property type="term" value="F:oxidoreductase activity"/>
    <property type="evidence" value="ECO:0007669"/>
    <property type="project" value="TreeGrafter"/>
</dbReference>
<reference evidence="2" key="1">
    <citation type="submission" date="2021-02" db="EMBL/GenBank/DDBJ databases">
        <authorList>
            <person name="Dougan E. K."/>
            <person name="Rhodes N."/>
            <person name="Thang M."/>
            <person name="Chan C."/>
        </authorList>
    </citation>
    <scope>NUCLEOTIDE SEQUENCE</scope>
</reference>
<dbReference type="Pfam" id="PF13646">
    <property type="entry name" value="HEAT_2"/>
    <property type="match status" value="2"/>
</dbReference>
<accession>A0A812RJ43</accession>
<dbReference type="SUPFAM" id="SSF48371">
    <property type="entry name" value="ARM repeat"/>
    <property type="match status" value="1"/>
</dbReference>
<keyword evidence="3" id="KW-1185">Reference proteome</keyword>
<dbReference type="InterPro" id="IPR011989">
    <property type="entry name" value="ARM-like"/>
</dbReference>
<sequence>MRGYCKEGSAANFIPSRCHLVPPDLHLNRRRPKAKDCLNCWSTARFRPIEAFLMFCGRQELKGCRDLHVTQADPLCPCQLLIWKVEDLTSSDLFHANHVFIEAFMGYNETMRTRVHNNAGSDCILKESMQLNFDEDDDEEKLFLFVQNQKARAEDAALCAGGDFLSSRQGPVEDGSMADDSGSWAQAPQSPAIMVPSTRDADVTALVPRSEGSSGEAPGIADESYVVRVRFAESRCSLQVQQLSSSKPRDRWKAADELAKLGKEAGAASADLLRCLDDDDPDVRCAAARAVGHVCDDTAVEVLSQLLEDPENGRKDDDGGVRWGAAEALGNIGAASASALEALLLVLEDEEEDARGAAAQTLGKLAKSKAISDMTEVVHRLSMALADDEWNVRRAVAEALGRCGAKATGGVQLLLRRVARSDPDPRVKRAAEAALKLIESNAEMAEPAEDSEKVRGPQQVLQWDANCFPKSFPLIPRGQIWITAVPVEDEYHGYAVRG</sequence>
<dbReference type="InterPro" id="IPR004155">
    <property type="entry name" value="PBS_lyase_HEAT"/>
</dbReference>